<evidence type="ECO:0000313" key="1">
    <source>
        <dbReference type="EMBL" id="RHN69263.1"/>
    </source>
</evidence>
<comment type="caution">
    <text evidence="1">The sequence shown here is derived from an EMBL/GenBank/DDBJ whole genome shotgun (WGS) entry which is preliminary data.</text>
</comment>
<dbReference type="EMBL" id="PSQE01000003">
    <property type="protein sequence ID" value="RHN69263.1"/>
    <property type="molecule type" value="Genomic_DNA"/>
</dbReference>
<proteinExistence type="predicted"/>
<organism evidence="1">
    <name type="scientific">Medicago truncatula</name>
    <name type="common">Barrel medic</name>
    <name type="synonym">Medicago tribuloides</name>
    <dbReference type="NCBI Taxonomy" id="3880"/>
    <lineage>
        <taxon>Eukaryota</taxon>
        <taxon>Viridiplantae</taxon>
        <taxon>Streptophyta</taxon>
        <taxon>Embryophyta</taxon>
        <taxon>Tracheophyta</taxon>
        <taxon>Spermatophyta</taxon>
        <taxon>Magnoliopsida</taxon>
        <taxon>eudicotyledons</taxon>
        <taxon>Gunneridae</taxon>
        <taxon>Pentapetalae</taxon>
        <taxon>rosids</taxon>
        <taxon>fabids</taxon>
        <taxon>Fabales</taxon>
        <taxon>Fabaceae</taxon>
        <taxon>Papilionoideae</taxon>
        <taxon>50 kb inversion clade</taxon>
        <taxon>NPAAA clade</taxon>
        <taxon>Hologalegina</taxon>
        <taxon>IRL clade</taxon>
        <taxon>Trifolieae</taxon>
        <taxon>Medicago</taxon>
    </lineage>
</organism>
<dbReference type="AlphaFoldDB" id="A0A396IXW2"/>
<protein>
    <submittedName>
        <fullName evidence="1">Uncharacterized protein</fullName>
    </submittedName>
</protein>
<sequence length="60" mass="7499">MTDKKLTHHNKSFFFKLDFIILTYHDTYALRFKKMTLISSRRRYKLGQTLRITIYYPYHH</sequence>
<name>A0A396IXW2_MEDTR</name>
<reference evidence="1" key="1">
    <citation type="journal article" date="2018" name="Nat. Plants">
        <title>Whole-genome landscape of Medicago truncatula symbiotic genes.</title>
        <authorList>
            <person name="Pecrix Y."/>
            <person name="Gamas P."/>
            <person name="Carrere S."/>
        </authorList>
    </citation>
    <scope>NUCLEOTIDE SEQUENCE</scope>
    <source>
        <tissue evidence="1">Leaves</tissue>
    </source>
</reference>
<gene>
    <name evidence="1" type="ORF">MtrunA17_Chr3g0122791</name>
</gene>
<accession>A0A396IXW2</accession>
<dbReference type="Gramene" id="rna17707">
    <property type="protein sequence ID" value="RHN69263.1"/>
    <property type="gene ID" value="gene17707"/>
</dbReference>
<dbReference type="Proteomes" id="UP000265566">
    <property type="component" value="Chromosome 3"/>
</dbReference>